<feature type="transmembrane region" description="Helical" evidence="7">
    <location>
        <begin position="147"/>
        <end position="165"/>
    </location>
</feature>
<feature type="domain" description="Acyltransferase 3" evidence="8">
    <location>
        <begin position="6"/>
        <end position="325"/>
    </location>
</feature>
<protein>
    <submittedName>
        <fullName evidence="9">Surface polysaccharide O-acyltransferase, integral membrane enzyme</fullName>
    </submittedName>
</protein>
<keyword evidence="9" id="KW-0012">Acyltransferase</keyword>
<dbReference type="Proteomes" id="UP000183257">
    <property type="component" value="Unassembled WGS sequence"/>
</dbReference>
<dbReference type="InterPro" id="IPR002656">
    <property type="entry name" value="Acyl_transf_3_dom"/>
</dbReference>
<dbReference type="GO" id="GO:0005886">
    <property type="term" value="C:plasma membrane"/>
    <property type="evidence" value="ECO:0007669"/>
    <property type="project" value="UniProtKB-SubCell"/>
</dbReference>
<keyword evidence="6 7" id="KW-0472">Membrane</keyword>
<keyword evidence="9" id="KW-0808">Transferase</keyword>
<dbReference type="OrthoDB" id="9810469at2"/>
<evidence type="ECO:0000313" key="9">
    <source>
        <dbReference type="EMBL" id="SFW16595.1"/>
    </source>
</evidence>
<feature type="transmembrane region" description="Helical" evidence="7">
    <location>
        <begin position="309"/>
        <end position="329"/>
    </location>
</feature>
<feature type="transmembrane region" description="Helical" evidence="7">
    <location>
        <begin position="35"/>
        <end position="60"/>
    </location>
</feature>
<feature type="transmembrane region" description="Helical" evidence="7">
    <location>
        <begin position="120"/>
        <end position="140"/>
    </location>
</feature>
<feature type="transmembrane region" description="Helical" evidence="7">
    <location>
        <begin position="12"/>
        <end position="29"/>
    </location>
</feature>
<keyword evidence="3" id="KW-1003">Cell membrane</keyword>
<evidence type="ECO:0000256" key="3">
    <source>
        <dbReference type="ARBA" id="ARBA00022475"/>
    </source>
</evidence>
<reference evidence="10" key="1">
    <citation type="submission" date="2016-11" db="EMBL/GenBank/DDBJ databases">
        <authorList>
            <person name="Varghese N."/>
            <person name="Submissions S."/>
        </authorList>
    </citation>
    <scope>NUCLEOTIDE SEQUENCE [LARGE SCALE GENOMIC DNA]</scope>
    <source>
        <strain evidence="10">DSM 24786</strain>
    </source>
</reference>
<keyword evidence="5 7" id="KW-1133">Transmembrane helix</keyword>
<sequence length="341" mass="39149">MESKRIHYIDNLRVLACFLVILTHSAMSTKDSYGFYAVIISLLGNPSSELFLTISGALLLPTRIKMKEFYIKRFSRLALPVLFWSLIILLIQYLIGVNTLGITIKKLILIPLSPVTGVYWFIYTICGLYLLAPVISPWIIASTKKEYQFILLLWLCTILLPYISFILPDFYHIDGNYYFILNYFGGFLGYMLLGVYLRKYPIILPKIKAILLIASLVTLAILPILYCYLFNRELINIINNNLSISSVLLVTAIFIFFQNFGSTNIKFNNFINYLAKYTFGIYLVHIIIVRNVVQYIYSFYRTEPINPLIESPLIAITSMIVSFLCVKLISKLPQSKNIVGV</sequence>
<keyword evidence="4 7" id="KW-0812">Transmembrane</keyword>
<feature type="transmembrane region" description="Helical" evidence="7">
    <location>
        <begin position="209"/>
        <end position="231"/>
    </location>
</feature>
<dbReference type="PANTHER" id="PTHR40074">
    <property type="entry name" value="O-ACETYLTRANSFERASE WECH"/>
    <property type="match status" value="1"/>
</dbReference>
<keyword evidence="10" id="KW-1185">Reference proteome</keyword>
<evidence type="ECO:0000259" key="8">
    <source>
        <dbReference type="Pfam" id="PF01757"/>
    </source>
</evidence>
<feature type="transmembrane region" description="Helical" evidence="7">
    <location>
        <begin position="81"/>
        <end position="100"/>
    </location>
</feature>
<feature type="transmembrane region" description="Helical" evidence="7">
    <location>
        <begin position="237"/>
        <end position="257"/>
    </location>
</feature>
<feature type="transmembrane region" description="Helical" evidence="7">
    <location>
        <begin position="277"/>
        <end position="297"/>
    </location>
</feature>
<name>A0A1K1M0C9_9FLAO</name>
<evidence type="ECO:0000256" key="6">
    <source>
        <dbReference type="ARBA" id="ARBA00023136"/>
    </source>
</evidence>
<evidence type="ECO:0000313" key="10">
    <source>
        <dbReference type="Proteomes" id="UP000183257"/>
    </source>
</evidence>
<evidence type="ECO:0000256" key="7">
    <source>
        <dbReference type="SAM" id="Phobius"/>
    </source>
</evidence>
<evidence type="ECO:0000256" key="5">
    <source>
        <dbReference type="ARBA" id="ARBA00022989"/>
    </source>
</evidence>
<accession>A0A1K1M0C9</accession>
<gene>
    <name evidence="9" type="ORF">SAMN05660313_00234</name>
</gene>
<evidence type="ECO:0000256" key="2">
    <source>
        <dbReference type="ARBA" id="ARBA00007400"/>
    </source>
</evidence>
<dbReference type="EMBL" id="FPIY01000001">
    <property type="protein sequence ID" value="SFW16595.1"/>
    <property type="molecule type" value="Genomic_DNA"/>
</dbReference>
<dbReference type="Pfam" id="PF01757">
    <property type="entry name" value="Acyl_transf_3"/>
    <property type="match status" value="1"/>
</dbReference>
<comment type="subcellular location">
    <subcellularLocation>
        <location evidence="1">Cell membrane</location>
        <topology evidence="1">Multi-pass membrane protein</topology>
    </subcellularLocation>
</comment>
<dbReference type="STRING" id="76595.SAMN05660313_00234"/>
<dbReference type="PANTHER" id="PTHR40074:SF2">
    <property type="entry name" value="O-ACETYLTRANSFERASE WECH"/>
    <property type="match status" value="1"/>
</dbReference>
<evidence type="ECO:0000256" key="1">
    <source>
        <dbReference type="ARBA" id="ARBA00004651"/>
    </source>
</evidence>
<dbReference type="AlphaFoldDB" id="A0A1K1M0C9"/>
<dbReference type="GO" id="GO:0009246">
    <property type="term" value="P:enterobacterial common antigen biosynthetic process"/>
    <property type="evidence" value="ECO:0007669"/>
    <property type="project" value="TreeGrafter"/>
</dbReference>
<organism evidence="9 10">
    <name type="scientific">Cellulophaga fucicola</name>
    <dbReference type="NCBI Taxonomy" id="76595"/>
    <lineage>
        <taxon>Bacteria</taxon>
        <taxon>Pseudomonadati</taxon>
        <taxon>Bacteroidota</taxon>
        <taxon>Flavobacteriia</taxon>
        <taxon>Flavobacteriales</taxon>
        <taxon>Flavobacteriaceae</taxon>
        <taxon>Cellulophaga</taxon>
    </lineage>
</organism>
<feature type="transmembrane region" description="Helical" evidence="7">
    <location>
        <begin position="177"/>
        <end position="197"/>
    </location>
</feature>
<evidence type="ECO:0000256" key="4">
    <source>
        <dbReference type="ARBA" id="ARBA00022692"/>
    </source>
</evidence>
<dbReference type="GO" id="GO:0016413">
    <property type="term" value="F:O-acetyltransferase activity"/>
    <property type="evidence" value="ECO:0007669"/>
    <property type="project" value="TreeGrafter"/>
</dbReference>
<dbReference type="RefSeq" id="WP_072301928.1">
    <property type="nucleotide sequence ID" value="NZ_FPIY01000001.1"/>
</dbReference>
<comment type="similarity">
    <text evidence="2">Belongs to the acyltransferase 3 family.</text>
</comment>
<proteinExistence type="inferred from homology"/>